<organism evidence="1 2">
    <name type="scientific">Aphanomyces astaci</name>
    <name type="common">Crayfish plague agent</name>
    <dbReference type="NCBI Taxonomy" id="112090"/>
    <lineage>
        <taxon>Eukaryota</taxon>
        <taxon>Sar</taxon>
        <taxon>Stramenopiles</taxon>
        <taxon>Oomycota</taxon>
        <taxon>Saprolegniomycetes</taxon>
        <taxon>Saprolegniales</taxon>
        <taxon>Verrucalvaceae</taxon>
        <taxon>Aphanomyces</taxon>
    </lineage>
</organism>
<sequence>MKATRWWKERENVADYNDYNQKSVSGLGNSTRKVALLKTVSGRGPKTAPWVLQTHDDLYLEFRRLKALGVKFSASLLRLVAKYVIRQSDSVYNSAYIDQKDQKPIMEKITPRWIQMFMERYNIVYRSQTGKLLVSPQKLDHIERSVAYHLGVLHRGFESGQYDENKMRNMDETHFVINCDNGTTLGMRGDTEVKYADVVSGGESMTMMVTITSGPQARIVAPMMIFMNKNRSYPIQGVPDTISGASYRTGPKAWNDKLVRCLDSAGHEHRS</sequence>
<reference evidence="1 2" key="1">
    <citation type="journal article" date="2018" name="J. Invertebr. Pathol.">
        <title>New genotyping method for the causative agent of crayfish plague (Aphanomyces astaci) based on whole genome data.</title>
        <authorList>
            <person name="Minardi D."/>
            <person name="Studholme D.J."/>
            <person name="van der Giezen M."/>
            <person name="Pretto T."/>
            <person name="Oidtmann B."/>
        </authorList>
    </citation>
    <scope>NUCLEOTIDE SEQUENCE [LARGE SCALE GENOMIC DNA]</scope>
    <source>
        <strain evidence="1 2">KB13</strain>
    </source>
</reference>
<dbReference type="AlphaFoldDB" id="A0A9X8DQA0"/>
<proteinExistence type="predicted"/>
<evidence type="ECO:0008006" key="3">
    <source>
        <dbReference type="Google" id="ProtNLM"/>
    </source>
</evidence>
<gene>
    <name evidence="1" type="ORF">DYB28_015374</name>
</gene>
<accession>A0A9X8DQA0</accession>
<comment type="caution">
    <text evidence="1">The sequence shown here is derived from an EMBL/GenBank/DDBJ whole genome shotgun (WGS) entry which is preliminary data.</text>
</comment>
<dbReference type="Proteomes" id="UP000275652">
    <property type="component" value="Unassembled WGS sequence"/>
</dbReference>
<evidence type="ECO:0000313" key="1">
    <source>
        <dbReference type="EMBL" id="RLO01651.1"/>
    </source>
</evidence>
<dbReference type="EMBL" id="QUTI01035635">
    <property type="protein sequence ID" value="RLO01651.1"/>
    <property type="molecule type" value="Genomic_DNA"/>
</dbReference>
<evidence type="ECO:0000313" key="2">
    <source>
        <dbReference type="Proteomes" id="UP000275652"/>
    </source>
</evidence>
<name>A0A9X8DQA0_APHAT</name>
<protein>
    <recommendedName>
        <fullName evidence="3">DDE-1 domain-containing protein</fullName>
    </recommendedName>
</protein>